<evidence type="ECO:0000313" key="3">
    <source>
        <dbReference type="Proteomes" id="UP001172673"/>
    </source>
</evidence>
<keyword evidence="1" id="KW-0472">Membrane</keyword>
<dbReference type="Proteomes" id="UP001172673">
    <property type="component" value="Unassembled WGS sequence"/>
</dbReference>
<protein>
    <submittedName>
        <fullName evidence="2">Uncharacterized protein</fullName>
    </submittedName>
</protein>
<name>A0AA39CGN5_9EURO</name>
<dbReference type="AlphaFoldDB" id="A0AA39CGN5"/>
<sequence>MSSESSFYTGSWTFWEDGSIYGPRITLTNTHASYLVAFLALFVRLAGQHSWDILSFVCFRLKRSSKRKDDVYRGQQVIFRNTPSDAGAVWQFIKLGFGLRVKKSSFLQRSLLFICLAAFHLLAFAAAGVFVSRVTITGPQVLVRGSTCGIFSPSRESSQLEDMQWAAWLDQTTFSASRLAQQCYNSSSKALPSNCAAFGPRLLPFNVTTAVDCPFEARMCSNKTVRFESGTLDSQLHFGVNTEPKDRVKYRRVVECAPVTQDGFASGTLDYNQAHIPEVPPGQQTNYLDIETYQ</sequence>
<gene>
    <name evidence="2" type="ORF">H2200_007697</name>
</gene>
<reference evidence="2" key="1">
    <citation type="submission" date="2022-10" db="EMBL/GenBank/DDBJ databases">
        <title>Culturing micro-colonial fungi from biological soil crusts in the Mojave desert and describing Neophaeococcomyces mojavensis, and introducing the new genera and species Taxawa tesnikishii.</title>
        <authorList>
            <person name="Kurbessoian T."/>
            <person name="Stajich J.E."/>
        </authorList>
    </citation>
    <scope>NUCLEOTIDE SEQUENCE</scope>
    <source>
        <strain evidence="2">TK_41</strain>
    </source>
</reference>
<keyword evidence="1" id="KW-1133">Transmembrane helix</keyword>
<keyword evidence="3" id="KW-1185">Reference proteome</keyword>
<evidence type="ECO:0000256" key="1">
    <source>
        <dbReference type="SAM" id="Phobius"/>
    </source>
</evidence>
<evidence type="ECO:0000313" key="2">
    <source>
        <dbReference type="EMBL" id="KAJ9607619.1"/>
    </source>
</evidence>
<accession>A0AA39CGN5</accession>
<comment type="caution">
    <text evidence="2">The sequence shown here is derived from an EMBL/GenBank/DDBJ whole genome shotgun (WGS) entry which is preliminary data.</text>
</comment>
<feature type="transmembrane region" description="Helical" evidence="1">
    <location>
        <begin position="110"/>
        <end position="131"/>
    </location>
</feature>
<keyword evidence="1" id="KW-0812">Transmembrane</keyword>
<proteinExistence type="predicted"/>
<dbReference type="EMBL" id="JAPDRK010000011">
    <property type="protein sequence ID" value="KAJ9607619.1"/>
    <property type="molecule type" value="Genomic_DNA"/>
</dbReference>
<organism evidence="2 3">
    <name type="scientific">Cladophialophora chaetospira</name>
    <dbReference type="NCBI Taxonomy" id="386627"/>
    <lineage>
        <taxon>Eukaryota</taxon>
        <taxon>Fungi</taxon>
        <taxon>Dikarya</taxon>
        <taxon>Ascomycota</taxon>
        <taxon>Pezizomycotina</taxon>
        <taxon>Eurotiomycetes</taxon>
        <taxon>Chaetothyriomycetidae</taxon>
        <taxon>Chaetothyriales</taxon>
        <taxon>Herpotrichiellaceae</taxon>
        <taxon>Cladophialophora</taxon>
    </lineage>
</organism>